<dbReference type="Proteomes" id="UP000799764">
    <property type="component" value="Unassembled WGS sequence"/>
</dbReference>
<evidence type="ECO:0000256" key="1">
    <source>
        <dbReference type="SAM" id="SignalP"/>
    </source>
</evidence>
<proteinExistence type="predicted"/>
<feature type="signal peptide" evidence="1">
    <location>
        <begin position="1"/>
        <end position="28"/>
    </location>
</feature>
<gene>
    <name evidence="2" type="ORF">P171DRAFT_153243</name>
</gene>
<comment type="caution">
    <text evidence="2">The sequence shown here is derived from an EMBL/GenBank/DDBJ whole genome shotgun (WGS) entry which is preliminary data.</text>
</comment>
<feature type="chain" id="PRO_5040321634" description="Secreted protein" evidence="1">
    <location>
        <begin position="29"/>
        <end position="82"/>
    </location>
</feature>
<keyword evidence="3" id="KW-1185">Reference proteome</keyword>
<reference evidence="2" key="1">
    <citation type="journal article" date="2020" name="Stud. Mycol.">
        <title>101 Dothideomycetes genomes: a test case for predicting lifestyles and emergence of pathogens.</title>
        <authorList>
            <person name="Haridas S."/>
            <person name="Albert R."/>
            <person name="Binder M."/>
            <person name="Bloem J."/>
            <person name="Labutti K."/>
            <person name="Salamov A."/>
            <person name="Andreopoulos B."/>
            <person name="Baker S."/>
            <person name="Barry K."/>
            <person name="Bills G."/>
            <person name="Bluhm B."/>
            <person name="Cannon C."/>
            <person name="Castanera R."/>
            <person name="Culley D."/>
            <person name="Daum C."/>
            <person name="Ezra D."/>
            <person name="Gonzalez J."/>
            <person name="Henrissat B."/>
            <person name="Kuo A."/>
            <person name="Liang C."/>
            <person name="Lipzen A."/>
            <person name="Lutzoni F."/>
            <person name="Magnuson J."/>
            <person name="Mondo S."/>
            <person name="Nolan M."/>
            <person name="Ohm R."/>
            <person name="Pangilinan J."/>
            <person name="Park H.-J."/>
            <person name="Ramirez L."/>
            <person name="Alfaro M."/>
            <person name="Sun H."/>
            <person name="Tritt A."/>
            <person name="Yoshinaga Y."/>
            <person name="Zwiers L.-H."/>
            <person name="Turgeon B."/>
            <person name="Goodwin S."/>
            <person name="Spatafora J."/>
            <person name="Crous P."/>
            <person name="Grigoriev I."/>
        </authorList>
    </citation>
    <scope>NUCLEOTIDE SEQUENCE</scope>
    <source>
        <strain evidence="2">CBS 690.94</strain>
    </source>
</reference>
<name>A0A9P4PTL8_9PLEO</name>
<protein>
    <recommendedName>
        <fullName evidence="4">Secreted protein</fullName>
    </recommendedName>
</protein>
<evidence type="ECO:0008006" key="4">
    <source>
        <dbReference type="Google" id="ProtNLM"/>
    </source>
</evidence>
<accession>A0A9P4PTL8</accession>
<evidence type="ECO:0000313" key="2">
    <source>
        <dbReference type="EMBL" id="KAF2451134.1"/>
    </source>
</evidence>
<organism evidence="2 3">
    <name type="scientific">Karstenula rhodostoma CBS 690.94</name>
    <dbReference type="NCBI Taxonomy" id="1392251"/>
    <lineage>
        <taxon>Eukaryota</taxon>
        <taxon>Fungi</taxon>
        <taxon>Dikarya</taxon>
        <taxon>Ascomycota</taxon>
        <taxon>Pezizomycotina</taxon>
        <taxon>Dothideomycetes</taxon>
        <taxon>Pleosporomycetidae</taxon>
        <taxon>Pleosporales</taxon>
        <taxon>Massarineae</taxon>
        <taxon>Didymosphaeriaceae</taxon>
        <taxon>Karstenula</taxon>
    </lineage>
</organism>
<evidence type="ECO:0000313" key="3">
    <source>
        <dbReference type="Proteomes" id="UP000799764"/>
    </source>
</evidence>
<dbReference type="EMBL" id="MU001493">
    <property type="protein sequence ID" value="KAF2451134.1"/>
    <property type="molecule type" value="Genomic_DNA"/>
</dbReference>
<dbReference type="AlphaFoldDB" id="A0A9P4PTL8"/>
<sequence length="82" mass="8630">MGAQRGLRATSPLFRLAACSWACCSAGASDAHASMAGDSCGTRRRALAGCCWAAQRSAEQRQQCDGHGSRQRLEVKSAACRV</sequence>
<keyword evidence="1" id="KW-0732">Signal</keyword>